<evidence type="ECO:0000313" key="1">
    <source>
        <dbReference type="EMBL" id="CAL8130813.1"/>
    </source>
</evidence>
<dbReference type="Proteomes" id="UP001642540">
    <property type="component" value="Unassembled WGS sequence"/>
</dbReference>
<reference evidence="1 2" key="1">
    <citation type="submission" date="2024-08" db="EMBL/GenBank/DDBJ databases">
        <authorList>
            <person name="Cucini C."/>
            <person name="Frati F."/>
        </authorList>
    </citation>
    <scope>NUCLEOTIDE SEQUENCE [LARGE SCALE GENOMIC DNA]</scope>
</reference>
<name>A0ABP1RMD2_9HEXA</name>
<sequence>MDDIVVIRNTTLSNKDKQIVNELSPFYSSTPGRFGKKNNHDLTSEVTFQDGTTRGPLHADMLRLYHPRDDAPADTPAATPPPHLHDQDLHLTIVNSSISIPIDALAGGICDPRVFLWNYSCRMHPIP</sequence>
<comment type="caution">
    <text evidence="1">The sequence shown here is derived from an EMBL/GenBank/DDBJ whole genome shotgun (WGS) entry which is preliminary data.</text>
</comment>
<protein>
    <submittedName>
        <fullName evidence="1">Uncharacterized protein</fullName>
    </submittedName>
</protein>
<proteinExistence type="predicted"/>
<dbReference type="EMBL" id="CAXLJM020000085">
    <property type="protein sequence ID" value="CAL8130813.1"/>
    <property type="molecule type" value="Genomic_DNA"/>
</dbReference>
<evidence type="ECO:0000313" key="2">
    <source>
        <dbReference type="Proteomes" id="UP001642540"/>
    </source>
</evidence>
<gene>
    <name evidence="1" type="ORF">ODALV1_LOCUS23897</name>
</gene>
<keyword evidence="2" id="KW-1185">Reference proteome</keyword>
<organism evidence="1 2">
    <name type="scientific">Orchesella dallaii</name>
    <dbReference type="NCBI Taxonomy" id="48710"/>
    <lineage>
        <taxon>Eukaryota</taxon>
        <taxon>Metazoa</taxon>
        <taxon>Ecdysozoa</taxon>
        <taxon>Arthropoda</taxon>
        <taxon>Hexapoda</taxon>
        <taxon>Collembola</taxon>
        <taxon>Entomobryomorpha</taxon>
        <taxon>Entomobryoidea</taxon>
        <taxon>Orchesellidae</taxon>
        <taxon>Orchesellinae</taxon>
        <taxon>Orchesella</taxon>
    </lineage>
</organism>
<accession>A0ABP1RMD2</accession>